<evidence type="ECO:0000256" key="7">
    <source>
        <dbReference type="ARBA" id="ARBA00022882"/>
    </source>
</evidence>
<keyword evidence="7" id="KW-0851">Voltage-gated channel</keyword>
<feature type="compositionally biased region" description="Acidic residues" evidence="13">
    <location>
        <begin position="552"/>
        <end position="568"/>
    </location>
</feature>
<feature type="transmembrane region" description="Helical" evidence="14">
    <location>
        <begin position="321"/>
        <end position="340"/>
    </location>
</feature>
<comment type="caution">
    <text evidence="17">The sequence shown here is derived from an EMBL/GenBank/DDBJ whole genome shotgun (WGS) entry which is preliminary data.</text>
</comment>
<keyword evidence="8" id="KW-0630">Potassium</keyword>
<dbReference type="SUPFAM" id="SSF81324">
    <property type="entry name" value="Voltage-gated potassium channels"/>
    <property type="match status" value="1"/>
</dbReference>
<gene>
    <name evidence="17" type="ORF">QTP70_000325</name>
</gene>
<evidence type="ECO:0000256" key="11">
    <source>
        <dbReference type="ARBA" id="ARBA00023136"/>
    </source>
</evidence>
<keyword evidence="3" id="KW-1003">Cell membrane</keyword>
<comment type="subcellular location">
    <subcellularLocation>
        <location evidence="1">Cell membrane</location>
        <topology evidence="1">Multi-pass membrane protein</topology>
    </subcellularLocation>
</comment>
<keyword evidence="6" id="KW-0631">Potassium channel</keyword>
<dbReference type="GO" id="GO:0051260">
    <property type="term" value="P:protein homooligomerization"/>
    <property type="evidence" value="ECO:0007669"/>
    <property type="project" value="InterPro"/>
</dbReference>
<dbReference type="Pfam" id="PF02214">
    <property type="entry name" value="BTB_2"/>
    <property type="match status" value="1"/>
</dbReference>
<feature type="transmembrane region" description="Helical" evidence="14">
    <location>
        <begin position="213"/>
        <end position="235"/>
    </location>
</feature>
<dbReference type="InterPro" id="IPR028325">
    <property type="entry name" value="VG_K_chnl"/>
</dbReference>
<dbReference type="EMBL" id="JAUCMX010000002">
    <property type="protein sequence ID" value="KAK3553327.1"/>
    <property type="molecule type" value="Genomic_DNA"/>
</dbReference>
<feature type="domain" description="Potassium channel tetramerisation-type BTB" evidence="16">
    <location>
        <begin position="2"/>
        <end position="87"/>
    </location>
</feature>
<feature type="transmembrane region" description="Helical" evidence="14">
    <location>
        <begin position="288"/>
        <end position="309"/>
    </location>
</feature>
<dbReference type="PRINTS" id="PR01491">
    <property type="entry name" value="KVCHANNEL"/>
</dbReference>
<dbReference type="InterPro" id="IPR003971">
    <property type="entry name" value="K_chnl_volt-dep_Kv5/Kv9"/>
</dbReference>
<dbReference type="GO" id="GO:0008076">
    <property type="term" value="C:voltage-gated potassium channel complex"/>
    <property type="evidence" value="ECO:0007669"/>
    <property type="project" value="InterPro"/>
</dbReference>
<feature type="region of interest" description="Disordered" evidence="13">
    <location>
        <begin position="617"/>
        <end position="651"/>
    </location>
</feature>
<evidence type="ECO:0000256" key="1">
    <source>
        <dbReference type="ARBA" id="ARBA00004651"/>
    </source>
</evidence>
<proteinExistence type="predicted"/>
<accession>A0AAE0RFM5</accession>
<keyword evidence="10" id="KW-0406">Ion transport</keyword>
<evidence type="ECO:0000313" key="17">
    <source>
        <dbReference type="EMBL" id="KAK3553327.1"/>
    </source>
</evidence>
<feature type="compositionally biased region" description="Basic and acidic residues" evidence="13">
    <location>
        <begin position="642"/>
        <end position="651"/>
    </location>
</feature>
<dbReference type="PRINTS" id="PR00169">
    <property type="entry name" value="KCHANNEL"/>
</dbReference>
<evidence type="ECO:0000256" key="6">
    <source>
        <dbReference type="ARBA" id="ARBA00022826"/>
    </source>
</evidence>
<evidence type="ECO:0008006" key="19">
    <source>
        <dbReference type="Google" id="ProtNLM"/>
    </source>
</evidence>
<evidence type="ECO:0000256" key="2">
    <source>
        <dbReference type="ARBA" id="ARBA00022448"/>
    </source>
</evidence>
<feature type="compositionally biased region" description="Acidic residues" evidence="13">
    <location>
        <begin position="471"/>
        <end position="543"/>
    </location>
</feature>
<feature type="transmembrane region" description="Helical" evidence="14">
    <location>
        <begin position="352"/>
        <end position="370"/>
    </location>
</feature>
<evidence type="ECO:0000259" key="15">
    <source>
        <dbReference type="Pfam" id="PF00520"/>
    </source>
</evidence>
<evidence type="ECO:0000256" key="8">
    <source>
        <dbReference type="ARBA" id="ARBA00022958"/>
    </source>
</evidence>
<dbReference type="InterPro" id="IPR003131">
    <property type="entry name" value="T1-type_BTB"/>
</dbReference>
<dbReference type="Gene3D" id="1.20.120.350">
    <property type="entry name" value="Voltage-gated potassium channels. Chain C"/>
    <property type="match status" value="1"/>
</dbReference>
<evidence type="ECO:0000259" key="16">
    <source>
        <dbReference type="Pfam" id="PF02214"/>
    </source>
</evidence>
<dbReference type="FunFam" id="1.10.287.70:FF:000005">
    <property type="entry name" value="potassium voltage-gated channel subfamily G member 1"/>
    <property type="match status" value="1"/>
</dbReference>
<dbReference type="Proteomes" id="UP001274896">
    <property type="component" value="Unassembled WGS sequence"/>
</dbReference>
<feature type="domain" description="Ion transport" evidence="15">
    <location>
        <begin position="146"/>
        <end position="380"/>
    </location>
</feature>
<dbReference type="GO" id="GO:0005249">
    <property type="term" value="F:voltage-gated potassium channel activity"/>
    <property type="evidence" value="ECO:0007669"/>
    <property type="project" value="InterPro"/>
</dbReference>
<dbReference type="InterPro" id="IPR048010">
    <property type="entry name" value="KCNF1-like_BTB_POZ"/>
</dbReference>
<dbReference type="SUPFAM" id="SSF54695">
    <property type="entry name" value="POZ domain"/>
    <property type="match status" value="1"/>
</dbReference>
<dbReference type="InterPro" id="IPR011333">
    <property type="entry name" value="SKP1/BTB/POZ_sf"/>
</dbReference>
<feature type="region of interest" description="Disordered" evidence="13">
    <location>
        <begin position="470"/>
        <end position="572"/>
    </location>
</feature>
<evidence type="ECO:0000313" key="18">
    <source>
        <dbReference type="Proteomes" id="UP001274896"/>
    </source>
</evidence>
<reference evidence="17" key="1">
    <citation type="submission" date="2023-06" db="EMBL/GenBank/DDBJ databases">
        <title>Male Hemibagrus guttatus genome.</title>
        <authorList>
            <person name="Bian C."/>
        </authorList>
    </citation>
    <scope>NUCLEOTIDE SEQUENCE</scope>
    <source>
        <strain evidence="17">Male_cb2023</strain>
        <tissue evidence="17">Muscle</tissue>
    </source>
</reference>
<dbReference type="PRINTS" id="PR01494">
    <property type="entry name" value="KV9CHANNEL"/>
</dbReference>
<dbReference type="PANTHER" id="PTHR11537:SF171">
    <property type="entry name" value="POTASSIUM VOLTAGE-GATED CHANNEL SUBFAMILY F MEMBER 1"/>
    <property type="match status" value="1"/>
</dbReference>
<evidence type="ECO:0000256" key="10">
    <source>
        <dbReference type="ARBA" id="ARBA00023065"/>
    </source>
</evidence>
<keyword evidence="4" id="KW-0633">Potassium transport</keyword>
<dbReference type="PANTHER" id="PTHR11537">
    <property type="entry name" value="VOLTAGE-GATED POTASSIUM CHANNEL"/>
    <property type="match status" value="1"/>
</dbReference>
<feature type="transmembrane region" description="Helical" evidence="14">
    <location>
        <begin position="142"/>
        <end position="167"/>
    </location>
</feature>
<evidence type="ECO:0000256" key="14">
    <source>
        <dbReference type="SAM" id="Phobius"/>
    </source>
</evidence>
<keyword evidence="5 14" id="KW-0812">Transmembrane</keyword>
<dbReference type="GO" id="GO:0001508">
    <property type="term" value="P:action potential"/>
    <property type="evidence" value="ECO:0007669"/>
    <property type="project" value="TreeGrafter"/>
</dbReference>
<dbReference type="CDD" id="cd18381">
    <property type="entry name" value="BTB_POZ_Kv5_KCNF1"/>
    <property type="match status" value="1"/>
</dbReference>
<name>A0AAE0RFM5_9TELE</name>
<keyword evidence="2" id="KW-0813">Transport</keyword>
<evidence type="ECO:0000256" key="4">
    <source>
        <dbReference type="ARBA" id="ARBA00022538"/>
    </source>
</evidence>
<dbReference type="InterPro" id="IPR027359">
    <property type="entry name" value="Volt_channel_dom_sf"/>
</dbReference>
<feature type="compositionally biased region" description="Acidic residues" evidence="13">
    <location>
        <begin position="621"/>
        <end position="641"/>
    </location>
</feature>
<evidence type="ECO:0000256" key="9">
    <source>
        <dbReference type="ARBA" id="ARBA00022989"/>
    </source>
</evidence>
<evidence type="ECO:0000256" key="3">
    <source>
        <dbReference type="ARBA" id="ARBA00022475"/>
    </source>
</evidence>
<organism evidence="17 18">
    <name type="scientific">Hemibagrus guttatus</name>
    <dbReference type="NCBI Taxonomy" id="175788"/>
    <lineage>
        <taxon>Eukaryota</taxon>
        <taxon>Metazoa</taxon>
        <taxon>Chordata</taxon>
        <taxon>Craniata</taxon>
        <taxon>Vertebrata</taxon>
        <taxon>Euteleostomi</taxon>
        <taxon>Actinopterygii</taxon>
        <taxon>Neopterygii</taxon>
        <taxon>Teleostei</taxon>
        <taxon>Ostariophysi</taxon>
        <taxon>Siluriformes</taxon>
        <taxon>Bagridae</taxon>
        <taxon>Hemibagrus</taxon>
    </lineage>
</organism>
<dbReference type="Pfam" id="PF00520">
    <property type="entry name" value="Ion_trans"/>
    <property type="match status" value="1"/>
</dbReference>
<evidence type="ECO:0000256" key="12">
    <source>
        <dbReference type="ARBA" id="ARBA00023303"/>
    </source>
</evidence>
<keyword evidence="18" id="KW-1185">Reference proteome</keyword>
<sequence length="651" mass="70981">MLDRYPESRLAELARCTTHGFDAISSLCDDYEPAKGEFYFDRDPDSFKCIVEVYYFGEVHMKKGICPMCFMKEMEFWRIDSSCLDECCKSNVREKEEELAEIADKVKAILDDLDIDGGPLATRSERIRKFLWRLMEKPESSWVARAIAVASFLFVLASSLVMCLATLPELQVQDADGHVTEHPTLDAIETACVCWFTLEYGLRFASAPEKMRFVLSFLNMVDLAAIAPFYIVLALTHLGATAAMDLTDVQRAVQALRVMRVARILKLARHSSGLQTLTYALRRSFAELGLLLTYMGVGIFVFSALGYTMEHSHPETMFRSIPHSFWWAIITMTTVGYGDVYPKTALGRCNAALSFLCGVVAIALPVHPIINNFVVYYNKQKVLETAARHELELMELHGTLGQPDDKQETLRVSRSDSHIAMLTGERRAVKKRTDACQVRVERVIVRVERAIMRVERAIVRVERVMVRVEEGDGEGGEGEGGDGEGGEGDGEGGEGDGEGGEGDGEGGEGDSEGGEGDSEGGDGEGDSEGGEGDSEGGEGEGGEGDSKGGDGEGGEGDSEGGEGDSEGGEGDRVERVRVERVIVRVERVIVRVERVLVRVERVRVERVIVRVERVMVRGEGEGGEGDGEGGEGEGGEGEGGEGDVRVRGGRG</sequence>
<dbReference type="Gene3D" id="1.10.287.70">
    <property type="match status" value="1"/>
</dbReference>
<protein>
    <recommendedName>
        <fullName evidence="19">Potassium voltage-gated channel subfamily F member 1</fullName>
    </recommendedName>
</protein>
<keyword evidence="12" id="KW-0407">Ion channel</keyword>
<dbReference type="Gene3D" id="3.30.710.10">
    <property type="entry name" value="Potassium Channel Kv1.1, Chain A"/>
    <property type="match status" value="1"/>
</dbReference>
<dbReference type="InterPro" id="IPR003968">
    <property type="entry name" value="K_chnl_volt-dep_Kv"/>
</dbReference>
<keyword evidence="9 14" id="KW-1133">Transmembrane helix</keyword>
<dbReference type="AlphaFoldDB" id="A0AAE0RFM5"/>
<evidence type="ECO:0000256" key="13">
    <source>
        <dbReference type="SAM" id="MobiDB-lite"/>
    </source>
</evidence>
<evidence type="ECO:0000256" key="5">
    <source>
        <dbReference type="ARBA" id="ARBA00022692"/>
    </source>
</evidence>
<keyword evidence="11 14" id="KW-0472">Membrane</keyword>
<dbReference type="InterPro" id="IPR005821">
    <property type="entry name" value="Ion_trans_dom"/>
</dbReference>